<dbReference type="Pfam" id="PF08241">
    <property type="entry name" value="Methyltransf_11"/>
    <property type="match status" value="1"/>
</dbReference>
<evidence type="ECO:0000259" key="1">
    <source>
        <dbReference type="Pfam" id="PF08241"/>
    </source>
</evidence>
<evidence type="ECO:0000313" key="3">
    <source>
        <dbReference type="Proteomes" id="UP001597405"/>
    </source>
</evidence>
<keyword evidence="2" id="KW-0808">Transferase</keyword>
<dbReference type="Gene3D" id="3.40.50.150">
    <property type="entry name" value="Vaccinia Virus protein VP39"/>
    <property type="match status" value="1"/>
</dbReference>
<organism evidence="2 3">
    <name type="scientific">Mesorhizobium newzealandense</name>
    <dbReference type="NCBI Taxonomy" id="1300302"/>
    <lineage>
        <taxon>Bacteria</taxon>
        <taxon>Pseudomonadati</taxon>
        <taxon>Pseudomonadota</taxon>
        <taxon>Alphaproteobacteria</taxon>
        <taxon>Hyphomicrobiales</taxon>
        <taxon>Phyllobacteriaceae</taxon>
        <taxon>Mesorhizobium</taxon>
    </lineage>
</organism>
<accession>A0ABW4UKV7</accession>
<proteinExistence type="predicted"/>
<dbReference type="Proteomes" id="UP001597405">
    <property type="component" value="Unassembled WGS sequence"/>
</dbReference>
<reference evidence="3" key="1">
    <citation type="journal article" date="2019" name="Int. J. Syst. Evol. Microbiol.">
        <title>The Global Catalogue of Microorganisms (GCM) 10K type strain sequencing project: providing services to taxonomists for standard genome sequencing and annotation.</title>
        <authorList>
            <consortium name="The Broad Institute Genomics Platform"/>
            <consortium name="The Broad Institute Genome Sequencing Center for Infectious Disease"/>
            <person name="Wu L."/>
            <person name="Ma J."/>
        </authorList>
    </citation>
    <scope>NUCLEOTIDE SEQUENCE [LARGE SCALE GENOMIC DNA]</scope>
    <source>
        <strain evidence="3">CGMCC 1.16225</strain>
    </source>
</reference>
<dbReference type="GO" id="GO:0008168">
    <property type="term" value="F:methyltransferase activity"/>
    <property type="evidence" value="ECO:0007669"/>
    <property type="project" value="UniProtKB-KW"/>
</dbReference>
<dbReference type="InterPro" id="IPR013216">
    <property type="entry name" value="Methyltransf_11"/>
</dbReference>
<feature type="domain" description="Methyltransferase type 11" evidence="1">
    <location>
        <begin position="108"/>
        <end position="157"/>
    </location>
</feature>
<sequence length="291" mass="32826">MRVLLRLTYVWRLLPRAMRARLASLPLLRRLLPLLRRGLIRMDAGPIEFHRNDLTALVGRKSALEIGPFTNPALRGPNIRYLDVLDKQGLIKRADAVGYPYSTAPVDIDYVSSTGDLGIVAETFDFCLSSHCIEHQPDLIHHLRQVERILVPTGRYLLIVPDKRYCFDHFIPESSIADFINARGNSVHCVKSVIEHRALITHNDAARHWAGDHGLPVYRQNIAAVSVAMSEYDNSGGAYVDVHAWQFTPQSFRDGIEALSNLGLIGLDVEKVYATPHNNFEFCAILKRRQA</sequence>
<dbReference type="EMBL" id="JBHUGZ010000031">
    <property type="protein sequence ID" value="MFD1988172.1"/>
    <property type="molecule type" value="Genomic_DNA"/>
</dbReference>
<name>A0ABW4UKV7_9HYPH</name>
<protein>
    <submittedName>
        <fullName evidence="2">Methyltransferase domain-containing protein</fullName>
    </submittedName>
</protein>
<dbReference type="SUPFAM" id="SSF53335">
    <property type="entry name" value="S-adenosyl-L-methionine-dependent methyltransferases"/>
    <property type="match status" value="1"/>
</dbReference>
<comment type="caution">
    <text evidence="2">The sequence shown here is derived from an EMBL/GenBank/DDBJ whole genome shotgun (WGS) entry which is preliminary data.</text>
</comment>
<keyword evidence="3" id="KW-1185">Reference proteome</keyword>
<dbReference type="GO" id="GO:0032259">
    <property type="term" value="P:methylation"/>
    <property type="evidence" value="ECO:0007669"/>
    <property type="project" value="UniProtKB-KW"/>
</dbReference>
<gene>
    <name evidence="2" type="ORF">ACFSOZ_37775</name>
</gene>
<dbReference type="InterPro" id="IPR029063">
    <property type="entry name" value="SAM-dependent_MTases_sf"/>
</dbReference>
<keyword evidence="2" id="KW-0489">Methyltransferase</keyword>
<evidence type="ECO:0000313" key="2">
    <source>
        <dbReference type="EMBL" id="MFD1988172.1"/>
    </source>
</evidence>
<dbReference type="RefSeq" id="WP_379106850.1">
    <property type="nucleotide sequence ID" value="NZ_JBHUGZ010000031.1"/>
</dbReference>